<dbReference type="PANTHER" id="PTHR47237">
    <property type="entry name" value="SLL0310 PROTEIN"/>
    <property type="match status" value="1"/>
</dbReference>
<protein>
    <recommendedName>
        <fullName evidence="1">N-acetyltransferase domain-containing protein</fullName>
    </recommendedName>
</protein>
<comment type="caution">
    <text evidence="2">The sequence shown here is derived from an EMBL/GenBank/DDBJ whole genome shotgun (WGS) entry which is preliminary data.</text>
</comment>
<dbReference type="PATRIC" id="fig|270351.6.peg.3498"/>
<dbReference type="Pfam" id="PF13508">
    <property type="entry name" value="Acetyltransf_7"/>
    <property type="match status" value="1"/>
</dbReference>
<evidence type="ECO:0000313" key="2">
    <source>
        <dbReference type="EMBL" id="KMO28695.1"/>
    </source>
</evidence>
<dbReference type="InterPro" id="IPR052729">
    <property type="entry name" value="Acyl/Acetyltrans_Enzymes"/>
</dbReference>
<feature type="domain" description="N-acetyltransferase" evidence="1">
    <location>
        <begin position="14"/>
        <end position="151"/>
    </location>
</feature>
<dbReference type="InterPro" id="IPR016181">
    <property type="entry name" value="Acyl_CoA_acyltransferase"/>
</dbReference>
<dbReference type="Proteomes" id="UP000035929">
    <property type="component" value="Unassembled WGS sequence"/>
</dbReference>
<accession>A0A0J6S0L5</accession>
<evidence type="ECO:0000313" key="3">
    <source>
        <dbReference type="Proteomes" id="UP000035929"/>
    </source>
</evidence>
<evidence type="ECO:0000259" key="1">
    <source>
        <dbReference type="PROSITE" id="PS51186"/>
    </source>
</evidence>
<dbReference type="InterPro" id="IPR041496">
    <property type="entry name" value="YitH/HolE_GNAT"/>
</dbReference>
<dbReference type="GO" id="GO:0016747">
    <property type="term" value="F:acyltransferase activity, transferring groups other than amino-acyl groups"/>
    <property type="evidence" value="ECO:0007669"/>
    <property type="project" value="InterPro"/>
</dbReference>
<dbReference type="AlphaFoldDB" id="A0A0J6S0L5"/>
<reference evidence="2 3" key="1">
    <citation type="submission" date="2015-03" db="EMBL/GenBank/DDBJ databases">
        <title>Genome sequencing of Methylobacterium aquaticum DSM16371 type strain.</title>
        <authorList>
            <person name="Chaudhry V."/>
            <person name="Patil P.B."/>
        </authorList>
    </citation>
    <scope>NUCLEOTIDE SEQUENCE [LARGE SCALE GENOMIC DNA]</scope>
    <source>
        <strain evidence="2 3">DSM 16371</strain>
    </source>
</reference>
<dbReference type="Gene3D" id="3.40.630.90">
    <property type="match status" value="1"/>
</dbReference>
<dbReference type="RefSeq" id="WP_048466820.1">
    <property type="nucleotide sequence ID" value="NZ_JBNTQU010000012.1"/>
</dbReference>
<proteinExistence type="predicted"/>
<gene>
    <name evidence="2" type="ORF">VP06_26685</name>
</gene>
<dbReference type="Pfam" id="PF18014">
    <property type="entry name" value="Acetyltransf_18"/>
    <property type="match status" value="1"/>
</dbReference>
<dbReference type="PANTHER" id="PTHR47237:SF2">
    <property type="entry name" value="BLL4206 PROTEIN"/>
    <property type="match status" value="1"/>
</dbReference>
<name>A0A0J6S0L5_9HYPH</name>
<dbReference type="EMBL" id="LABX01000237">
    <property type="protein sequence ID" value="KMO28695.1"/>
    <property type="molecule type" value="Genomic_DNA"/>
</dbReference>
<dbReference type="SUPFAM" id="SSF55729">
    <property type="entry name" value="Acyl-CoA N-acyltransferases (Nat)"/>
    <property type="match status" value="1"/>
</dbReference>
<dbReference type="InterPro" id="IPR000182">
    <property type="entry name" value="GNAT_dom"/>
</dbReference>
<organism evidence="2 3">
    <name type="scientific">Methylobacterium aquaticum</name>
    <dbReference type="NCBI Taxonomy" id="270351"/>
    <lineage>
        <taxon>Bacteria</taxon>
        <taxon>Pseudomonadati</taxon>
        <taxon>Pseudomonadota</taxon>
        <taxon>Alphaproteobacteria</taxon>
        <taxon>Hyphomicrobiales</taxon>
        <taxon>Methylobacteriaceae</taxon>
        <taxon>Methylobacterium</taxon>
    </lineage>
</organism>
<dbReference type="PROSITE" id="PS51186">
    <property type="entry name" value="GNAT"/>
    <property type="match status" value="1"/>
</dbReference>
<sequence length="288" mass="30621">MTIPDTILPTDTPLTIRPMTEADIEAVHGLSVEARWPHRAEDWRLMLALGHGLVACDGEGRVTGSAMWWPFGEGLATIGMVIVSPRMQARGTGRRLMRDLFSAAGTRTIRLTATEAGRRLYESEGFRVTGSNTQYQGIAEAGAVTADPRVRPAAEADWPAIAALDREAAGDDRSRMLDALHRLGETFVLEEAGRIVGFSVCRAFGRGHIVGPIVAADAVDAVALAGPHVRAHAGGFLRLDTPERDGALVAFVEASGLANVDLSVTMTRGVPPRTGPARIFALANQALG</sequence>
<dbReference type="CDD" id="cd04301">
    <property type="entry name" value="NAT_SF"/>
    <property type="match status" value="1"/>
</dbReference>
<dbReference type="Gene3D" id="3.40.630.30">
    <property type="match status" value="1"/>
</dbReference>